<gene>
    <name evidence="1" type="ORF">HKBW3S44_01329</name>
</gene>
<dbReference type="RefSeq" id="WP_176231828.1">
    <property type="nucleotide sequence ID" value="NZ_BLSC01000127.1"/>
</dbReference>
<protein>
    <submittedName>
        <fullName evidence="1">Uncharacterized protein</fullName>
    </submittedName>
</protein>
<sequence>MNIEKVVTKYMEIIKSDTFAKYEKEFAQRICSALSKGYLRKLPEPPLVQIIENVVNGVHNLTMKDDKTYFELLTRSIFIHGNKSQVEFDYYGQNMQGEFGDLIFIISVVFNGWKYFEKLTINQFKKDRARLPPHNPSVLPSIMAASPLNLNRLSRTFLRDAPSSPLIPKS</sequence>
<reference evidence="1 2" key="1">
    <citation type="journal article" date="2020" name="Front. Microbiol.">
        <title>Single-cell genomics of novel Actinobacteria with the Wood-Ljungdahl pathway discovered in a serpentinizing system.</title>
        <authorList>
            <person name="Merino N."/>
            <person name="Kawai M."/>
            <person name="Boyd E.S."/>
            <person name="Colman D.R."/>
            <person name="McGlynn S.E."/>
            <person name="Nealson K.H."/>
            <person name="Kurokawa K."/>
            <person name="Hongoh Y."/>
        </authorList>
    </citation>
    <scope>NUCLEOTIDE SEQUENCE [LARGE SCALE GENOMIC DNA]</scope>
    <source>
        <strain evidence="1 2">S44</strain>
    </source>
</reference>
<dbReference type="EMBL" id="BLSC01000127">
    <property type="protein sequence ID" value="GFP37652.1"/>
    <property type="molecule type" value="Genomic_DNA"/>
</dbReference>
<evidence type="ECO:0000313" key="2">
    <source>
        <dbReference type="Proteomes" id="UP000561271"/>
    </source>
</evidence>
<name>A0A6V8PYQ2_9ACTN</name>
<dbReference type="Proteomes" id="UP000561271">
    <property type="component" value="Unassembled WGS sequence"/>
</dbReference>
<comment type="caution">
    <text evidence="1">The sequence shown here is derived from an EMBL/GenBank/DDBJ whole genome shotgun (WGS) entry which is preliminary data.</text>
</comment>
<dbReference type="AlphaFoldDB" id="A0A6V8PYQ2"/>
<organism evidence="1 2">
    <name type="scientific">Candidatus Hakubella thermalkaliphila</name>
    <dbReference type="NCBI Taxonomy" id="2754717"/>
    <lineage>
        <taxon>Bacteria</taxon>
        <taxon>Bacillati</taxon>
        <taxon>Actinomycetota</taxon>
        <taxon>Actinomycetota incertae sedis</taxon>
        <taxon>Candidatus Hakubellales</taxon>
        <taxon>Candidatus Hakubellaceae</taxon>
        <taxon>Candidatus Hakubella</taxon>
    </lineage>
</organism>
<evidence type="ECO:0000313" key="1">
    <source>
        <dbReference type="EMBL" id="GFP37652.1"/>
    </source>
</evidence>
<accession>A0A6V8PYQ2</accession>
<proteinExistence type="predicted"/>